<gene>
    <name evidence="2" type="ORF">DICPUDRAFT_155236</name>
</gene>
<dbReference type="InParanoid" id="F0ZTF3"/>
<sequence length="607" mass="70579">MEDNSELFFKLFRINYIRSNIFRFLKLYNINQGKRRFSSYNDLKNFKHKEYLQNVFLDFNEDPLDLEISDHLETIEISYKLEELKSDIPSSITSLIAPSRFNLKHYKSATKLKKLQCKYVSLGYHSPFFNELPDSVEELTLMRFRYPIFKEKLPKNLKKLILDFDRFYNRTFSSGQLPLSIEYLEINVSYQSFLIEPRILHYGLKTLKMDSHCMKIPEDFYFPETLTSISLCFKDSYPCNGLLPNSLKKLKLSMQKLPNQLCQSIELPLSVEKYKFVYINYPTSPQSITRNMIPKNVVSLKLVNVDNILDPNNGNSILPSELQNLEITSELNNQTFNNQLKANQFPKTLKKLSLKGGFNNGGEPLSAEVKDPDNSVFPSSLVYLEFGDSFNQPLGKNVFSKSGNLETIKFGQSFNQIIDIDLIPSSVKTIEITNFDYPHTPQLAKLLEKNPNIQFLGFNILDIFNKCPEKLKSFEIRCNRPLNSFNLSNKCNLEKLIFSNEFNQTLLSKDLPVDNNIKVLKLGSGFYHQINLDHFKNLETLYVNDANFELISSYSSKFLYQSPQLITESIDYNLYNLKEIIVNVDNSVFIDSLNEVFYQFVRIKKNN</sequence>
<dbReference type="VEuPathDB" id="AmoebaDB:DICPUDRAFT_155236"/>
<keyword evidence="1" id="KW-0677">Repeat</keyword>
<protein>
    <recommendedName>
        <fullName evidence="4">FNIP repeat-containing protein</fullName>
    </recommendedName>
</protein>
<dbReference type="PANTHER" id="PTHR32134">
    <property type="entry name" value="FNIP REPEAT-CONTAINING PROTEIN"/>
    <property type="match status" value="1"/>
</dbReference>
<dbReference type="EMBL" id="GL871175">
    <property type="protein sequence ID" value="EGC32772.1"/>
    <property type="molecule type" value="Genomic_DNA"/>
</dbReference>
<evidence type="ECO:0008006" key="4">
    <source>
        <dbReference type="Google" id="ProtNLM"/>
    </source>
</evidence>
<dbReference type="AlphaFoldDB" id="F0ZTF3"/>
<organism evidence="2 3">
    <name type="scientific">Dictyostelium purpureum</name>
    <name type="common">Slime mold</name>
    <dbReference type="NCBI Taxonomy" id="5786"/>
    <lineage>
        <taxon>Eukaryota</taxon>
        <taxon>Amoebozoa</taxon>
        <taxon>Evosea</taxon>
        <taxon>Eumycetozoa</taxon>
        <taxon>Dictyostelia</taxon>
        <taxon>Dictyosteliales</taxon>
        <taxon>Dictyosteliaceae</taxon>
        <taxon>Dictyostelium</taxon>
    </lineage>
</organism>
<dbReference type="InterPro" id="IPR008615">
    <property type="entry name" value="FNIP"/>
</dbReference>
<dbReference type="KEGG" id="dpp:DICPUDRAFT_155236"/>
<dbReference type="PANTHER" id="PTHR32134:SF169">
    <property type="entry name" value="FNIP REPEAT-CONTAINING PROTEIN-RELATED"/>
    <property type="match status" value="1"/>
</dbReference>
<reference evidence="3" key="1">
    <citation type="journal article" date="2011" name="Genome Biol.">
        <title>Comparative genomics of the social amoebae Dictyostelium discoideum and Dictyostelium purpureum.</title>
        <authorList>
            <consortium name="US DOE Joint Genome Institute (JGI-PGF)"/>
            <person name="Sucgang R."/>
            <person name="Kuo A."/>
            <person name="Tian X."/>
            <person name="Salerno W."/>
            <person name="Parikh A."/>
            <person name="Feasley C.L."/>
            <person name="Dalin E."/>
            <person name="Tu H."/>
            <person name="Huang E."/>
            <person name="Barry K."/>
            <person name="Lindquist E."/>
            <person name="Shapiro H."/>
            <person name="Bruce D."/>
            <person name="Schmutz J."/>
            <person name="Salamov A."/>
            <person name="Fey P."/>
            <person name="Gaudet P."/>
            <person name="Anjard C."/>
            <person name="Babu M.M."/>
            <person name="Basu S."/>
            <person name="Bushmanova Y."/>
            <person name="van der Wel H."/>
            <person name="Katoh-Kurasawa M."/>
            <person name="Dinh C."/>
            <person name="Coutinho P.M."/>
            <person name="Saito T."/>
            <person name="Elias M."/>
            <person name="Schaap P."/>
            <person name="Kay R.R."/>
            <person name="Henrissat B."/>
            <person name="Eichinger L."/>
            <person name="Rivero F."/>
            <person name="Putnam N.H."/>
            <person name="West C.M."/>
            <person name="Loomis W.F."/>
            <person name="Chisholm R.L."/>
            <person name="Shaulsky G."/>
            <person name="Strassmann J.E."/>
            <person name="Queller D.C."/>
            <person name="Kuspa A."/>
            <person name="Grigoriev I.V."/>
        </authorList>
    </citation>
    <scope>NUCLEOTIDE SEQUENCE [LARGE SCALE GENOMIC DNA]</scope>
    <source>
        <strain evidence="3">QSDP1</strain>
    </source>
</reference>
<evidence type="ECO:0000256" key="1">
    <source>
        <dbReference type="ARBA" id="ARBA00022737"/>
    </source>
</evidence>
<dbReference type="eggNOG" id="ENOG502SDSN">
    <property type="taxonomic scope" value="Eukaryota"/>
</dbReference>
<dbReference type="OrthoDB" id="549243at2759"/>
<accession>F0ZTF3</accession>
<dbReference type="Proteomes" id="UP000001064">
    <property type="component" value="Unassembled WGS sequence"/>
</dbReference>
<proteinExistence type="predicted"/>
<dbReference type="Pfam" id="PF05725">
    <property type="entry name" value="FNIP"/>
    <property type="match status" value="1"/>
</dbReference>
<dbReference type="FunCoup" id="F0ZTF3">
    <property type="interactions" value="1679"/>
</dbReference>
<dbReference type="RefSeq" id="XP_003290695.1">
    <property type="nucleotide sequence ID" value="XM_003290647.1"/>
</dbReference>
<keyword evidence="3" id="KW-1185">Reference proteome</keyword>
<dbReference type="GeneID" id="10508242"/>
<evidence type="ECO:0000313" key="3">
    <source>
        <dbReference type="Proteomes" id="UP000001064"/>
    </source>
</evidence>
<name>F0ZTF3_DICPU</name>
<evidence type="ECO:0000313" key="2">
    <source>
        <dbReference type="EMBL" id="EGC32772.1"/>
    </source>
</evidence>
<dbReference type="InterPro" id="IPR051251">
    <property type="entry name" value="STK_FNIP-Repeat"/>
</dbReference>